<organism evidence="2 3">
    <name type="scientific">Euplotes crassus</name>
    <dbReference type="NCBI Taxonomy" id="5936"/>
    <lineage>
        <taxon>Eukaryota</taxon>
        <taxon>Sar</taxon>
        <taxon>Alveolata</taxon>
        <taxon>Ciliophora</taxon>
        <taxon>Intramacronucleata</taxon>
        <taxon>Spirotrichea</taxon>
        <taxon>Hypotrichia</taxon>
        <taxon>Euplotida</taxon>
        <taxon>Euplotidae</taxon>
        <taxon>Moneuplotes</taxon>
    </lineage>
</organism>
<gene>
    <name evidence="2" type="ORF">ECRASSUSDP1_LOCUS27165</name>
</gene>
<accession>A0AAD1Y6L8</accession>
<evidence type="ECO:0000256" key="1">
    <source>
        <dbReference type="SAM" id="MobiDB-lite"/>
    </source>
</evidence>
<proteinExistence type="predicted"/>
<dbReference type="AlphaFoldDB" id="A0AAD1Y6L8"/>
<sequence length="679" mass="78290">MSLQNSLSNSKHKNRVSPGSSRPKKQILSETMTSIEAFSCFSKISKEEEQKKYQRRMKNSTQYIKKTSSNDLIHKNNNSFDGKSFIKKKYSLYKKKSGLSFSSPMKNKKAPKCMKNFSSGSNLKMAKNGKIISAEIDNLRSVYKKREKLPSSVADLTKTKLKKEKSKTKKSLLKDNNCTTAETNTSEPAKFTIKGSHGTLQTQKLKVKKTLCKSVSKKRGIAEVRTLRKSLSPQNMFQRHININENVGHGVSTKFISLIEEDDQNFVKMDESHPVNKPRAIQLINDATKGLSSTRKKLNTLKLADHSHNIPREDSGEENYEESPCNQINIPQTKSLQTSSEKYKNPIKNFTIIPRLISGKLEDSLICSKPKQSCISNARCHEDEDYQLFSWSNEFDDILNETHQEVNQGCPEIRQIEISDCKEMSPMLQYTILQQFMSAKSDTIREINKKVYHPEIMQDKALWKQKRRSASYIRKTFSDRAFDAKVRSISKNPNPSCYKKNLRKLASDVTDSNHPYNFFGNKTLCRKYSEDYNQEKLKTKFDPWSNLIGYIDYLGIFHCNVDPKGENWYIKQEIEPDGHILSTIFSRDGVAEWRKDVANAWEILRPVYQGLRWFRESQEIQTERRYKMNKEYDSGASSKIRLQMLILPIPERVLTNLHLSIPHIGITSLNNPLIVLNQN</sequence>
<name>A0AAD1Y6L8_EUPCR</name>
<comment type="caution">
    <text evidence="2">The sequence shown here is derived from an EMBL/GenBank/DDBJ whole genome shotgun (WGS) entry which is preliminary data.</text>
</comment>
<evidence type="ECO:0000313" key="3">
    <source>
        <dbReference type="Proteomes" id="UP001295684"/>
    </source>
</evidence>
<feature type="region of interest" description="Disordered" evidence="1">
    <location>
        <begin position="1"/>
        <end position="27"/>
    </location>
</feature>
<evidence type="ECO:0000313" key="2">
    <source>
        <dbReference type="EMBL" id="CAI2385587.1"/>
    </source>
</evidence>
<dbReference type="Proteomes" id="UP001295684">
    <property type="component" value="Unassembled WGS sequence"/>
</dbReference>
<reference evidence="2" key="1">
    <citation type="submission" date="2023-07" db="EMBL/GenBank/DDBJ databases">
        <authorList>
            <consortium name="AG Swart"/>
            <person name="Singh M."/>
            <person name="Singh A."/>
            <person name="Seah K."/>
            <person name="Emmerich C."/>
        </authorList>
    </citation>
    <scope>NUCLEOTIDE SEQUENCE</scope>
    <source>
        <strain evidence="2">DP1</strain>
    </source>
</reference>
<dbReference type="EMBL" id="CAMPGE010028023">
    <property type="protein sequence ID" value="CAI2385587.1"/>
    <property type="molecule type" value="Genomic_DNA"/>
</dbReference>
<protein>
    <submittedName>
        <fullName evidence="2">Uncharacterized protein</fullName>
    </submittedName>
</protein>
<keyword evidence="3" id="KW-1185">Reference proteome</keyword>